<dbReference type="SMART" id="SM00665">
    <property type="entry name" value="B561"/>
    <property type="match status" value="1"/>
</dbReference>
<keyword evidence="6" id="KW-0479">Metal-binding</keyword>
<dbReference type="PROSITE" id="PS50939">
    <property type="entry name" value="CYTOCHROME_B561"/>
    <property type="match status" value="1"/>
</dbReference>
<dbReference type="InterPro" id="IPR006593">
    <property type="entry name" value="Cyt_b561/ferric_Rdtase_TM"/>
</dbReference>
<sequence>MMVVAWMIGYENGYSWSSDPEKQFHYHPTLMIISMLFITGEALVVFRVLRKETKRRTKLIHVILHTITLLFIMISLKAVWDSHRYHRDSFGKLDPLPNLYSLHSWIGIALVTIYFGQYVTGFVSFFYPAFNNTIRAILMPFHRLIGHFIFLFVGLTILMGITEFSAWHHKCWTDDKTFCAEQGLANCIGIVTLLYIGLILLIAMNPRWQRKELPEEGLLQDTENSDY</sequence>
<gene>
    <name evidence="13" type="ORF">EVEC_LOCUS7017</name>
</gene>
<dbReference type="Pfam" id="PF03188">
    <property type="entry name" value="Cytochrom_B561"/>
    <property type="match status" value="1"/>
</dbReference>
<keyword evidence="14" id="KW-1185">Reference proteome</keyword>
<feature type="transmembrane region" description="Helical" evidence="11">
    <location>
        <begin position="100"/>
        <end position="127"/>
    </location>
</feature>
<keyword evidence="4" id="KW-0349">Heme</keyword>
<dbReference type="WBParaSite" id="EVEC_0000751501-mRNA-1">
    <property type="protein sequence ID" value="EVEC_0000751501-mRNA-1"/>
    <property type="gene ID" value="EVEC_0000751501"/>
</dbReference>
<evidence type="ECO:0000256" key="9">
    <source>
        <dbReference type="ARBA" id="ARBA00023004"/>
    </source>
</evidence>
<evidence type="ECO:0000259" key="12">
    <source>
        <dbReference type="PROSITE" id="PS50939"/>
    </source>
</evidence>
<evidence type="ECO:0000256" key="10">
    <source>
        <dbReference type="ARBA" id="ARBA00023136"/>
    </source>
</evidence>
<reference evidence="13 14" key="2">
    <citation type="submission" date="2018-10" db="EMBL/GenBank/DDBJ databases">
        <authorList>
            <consortium name="Pathogen Informatics"/>
        </authorList>
    </citation>
    <scope>NUCLEOTIDE SEQUENCE [LARGE SCALE GENOMIC DNA]</scope>
</reference>
<keyword evidence="3" id="KW-0813">Transport</keyword>
<evidence type="ECO:0000256" key="8">
    <source>
        <dbReference type="ARBA" id="ARBA00022989"/>
    </source>
</evidence>
<dbReference type="Gene3D" id="1.20.120.1770">
    <property type="match status" value="1"/>
</dbReference>
<reference evidence="15" key="1">
    <citation type="submission" date="2017-02" db="UniProtKB">
        <authorList>
            <consortium name="WormBaseParasite"/>
        </authorList>
    </citation>
    <scope>IDENTIFICATION</scope>
</reference>
<evidence type="ECO:0000256" key="7">
    <source>
        <dbReference type="ARBA" id="ARBA00022982"/>
    </source>
</evidence>
<dbReference type="PANTHER" id="PTHR10106:SF0">
    <property type="entry name" value="LD36721P"/>
    <property type="match status" value="1"/>
</dbReference>
<keyword evidence="10 11" id="KW-0472">Membrane</keyword>
<dbReference type="GO" id="GO:0016491">
    <property type="term" value="F:oxidoreductase activity"/>
    <property type="evidence" value="ECO:0007669"/>
    <property type="project" value="InterPro"/>
</dbReference>
<evidence type="ECO:0000256" key="3">
    <source>
        <dbReference type="ARBA" id="ARBA00022448"/>
    </source>
</evidence>
<dbReference type="STRING" id="51028.A0A0N4VAK2"/>
<dbReference type="EMBL" id="UXUI01008742">
    <property type="protein sequence ID" value="VDD92266.1"/>
    <property type="molecule type" value="Genomic_DNA"/>
</dbReference>
<comment type="subcellular location">
    <subcellularLocation>
        <location evidence="2">Membrane</location>
        <topology evidence="2">Multi-pass membrane protein</topology>
    </subcellularLocation>
</comment>
<keyword evidence="8 11" id="KW-1133">Transmembrane helix</keyword>
<feature type="transmembrane region" description="Helical" evidence="11">
    <location>
        <begin position="61"/>
        <end position="80"/>
    </location>
</feature>
<feature type="transmembrane region" description="Helical" evidence="11">
    <location>
        <begin position="26"/>
        <end position="49"/>
    </location>
</feature>
<evidence type="ECO:0000256" key="5">
    <source>
        <dbReference type="ARBA" id="ARBA00022692"/>
    </source>
</evidence>
<feature type="transmembrane region" description="Helical" evidence="11">
    <location>
        <begin position="148"/>
        <end position="168"/>
    </location>
</feature>
<evidence type="ECO:0000313" key="14">
    <source>
        <dbReference type="Proteomes" id="UP000274131"/>
    </source>
</evidence>
<evidence type="ECO:0000256" key="11">
    <source>
        <dbReference type="SAM" id="Phobius"/>
    </source>
</evidence>
<keyword evidence="5 11" id="KW-0812">Transmembrane</keyword>
<dbReference type="PANTHER" id="PTHR10106">
    <property type="entry name" value="CYTOCHROME B561-RELATED"/>
    <property type="match status" value="1"/>
</dbReference>
<evidence type="ECO:0000256" key="2">
    <source>
        <dbReference type="ARBA" id="ARBA00004141"/>
    </source>
</evidence>
<proteinExistence type="predicted"/>
<organism evidence="15">
    <name type="scientific">Enterobius vermicularis</name>
    <name type="common">Human pinworm</name>
    <dbReference type="NCBI Taxonomy" id="51028"/>
    <lineage>
        <taxon>Eukaryota</taxon>
        <taxon>Metazoa</taxon>
        <taxon>Ecdysozoa</taxon>
        <taxon>Nematoda</taxon>
        <taxon>Chromadorea</taxon>
        <taxon>Rhabditida</taxon>
        <taxon>Spirurina</taxon>
        <taxon>Oxyuridomorpha</taxon>
        <taxon>Oxyuroidea</taxon>
        <taxon>Oxyuridae</taxon>
        <taxon>Enterobius</taxon>
    </lineage>
</organism>
<feature type="domain" description="Cytochrome b561" evidence="12">
    <location>
        <begin position="1"/>
        <end position="204"/>
    </location>
</feature>
<evidence type="ECO:0000313" key="13">
    <source>
        <dbReference type="EMBL" id="VDD92266.1"/>
    </source>
</evidence>
<name>A0A0N4VAK2_ENTVE</name>
<evidence type="ECO:0000256" key="4">
    <source>
        <dbReference type="ARBA" id="ARBA00022617"/>
    </source>
</evidence>
<comment type="cofactor">
    <cofactor evidence="1">
        <name>heme b</name>
        <dbReference type="ChEBI" id="CHEBI:60344"/>
    </cofactor>
</comment>
<keyword evidence="9" id="KW-0408">Iron</keyword>
<dbReference type="GO" id="GO:0046872">
    <property type="term" value="F:metal ion binding"/>
    <property type="evidence" value="ECO:0007669"/>
    <property type="project" value="UniProtKB-KW"/>
</dbReference>
<dbReference type="InterPro" id="IPR043205">
    <property type="entry name" value="CYB561/CYBRD1-like"/>
</dbReference>
<evidence type="ECO:0000256" key="6">
    <source>
        <dbReference type="ARBA" id="ARBA00022723"/>
    </source>
</evidence>
<evidence type="ECO:0000256" key="1">
    <source>
        <dbReference type="ARBA" id="ARBA00001970"/>
    </source>
</evidence>
<feature type="transmembrane region" description="Helical" evidence="11">
    <location>
        <begin position="183"/>
        <end position="203"/>
    </location>
</feature>
<dbReference type="AlphaFoldDB" id="A0A0N4VAK2"/>
<accession>A0A0N4VAK2</accession>
<dbReference type="Proteomes" id="UP000274131">
    <property type="component" value="Unassembled WGS sequence"/>
</dbReference>
<protein>
    <submittedName>
        <fullName evidence="15">Cytochrome b561 domain-containing protein</fullName>
    </submittedName>
</protein>
<dbReference type="OrthoDB" id="907479at2759"/>
<dbReference type="GO" id="GO:0016020">
    <property type="term" value="C:membrane"/>
    <property type="evidence" value="ECO:0007669"/>
    <property type="project" value="UniProtKB-SubCell"/>
</dbReference>
<keyword evidence="7" id="KW-0249">Electron transport</keyword>
<evidence type="ECO:0000313" key="15">
    <source>
        <dbReference type="WBParaSite" id="EVEC_0000751501-mRNA-1"/>
    </source>
</evidence>
<dbReference type="FunFam" id="1.20.120.1770:FF:000001">
    <property type="entry name" value="Cytochrome b reductase 1"/>
    <property type="match status" value="1"/>
</dbReference>